<evidence type="ECO:0000259" key="1">
    <source>
        <dbReference type="PROSITE" id="PS51186"/>
    </source>
</evidence>
<dbReference type="CDD" id="cd04301">
    <property type="entry name" value="NAT_SF"/>
    <property type="match status" value="1"/>
</dbReference>
<geneLocation type="plasmid" evidence="2 3">
    <name>AZOBR_p3</name>
</geneLocation>
<keyword evidence="3" id="KW-1185">Reference proteome</keyword>
<accession>A0A9P1JZS8</accession>
<protein>
    <recommendedName>
        <fullName evidence="1">N-acetyltransferase domain-containing protein</fullName>
    </recommendedName>
</protein>
<name>A0A9P1JZS8_9PROT</name>
<evidence type="ECO:0000313" key="2">
    <source>
        <dbReference type="EMBL" id="CCD02908.1"/>
    </source>
</evidence>
<dbReference type="Gene3D" id="3.40.630.30">
    <property type="match status" value="1"/>
</dbReference>
<sequence length="165" mass="17883">MSATIRTMLRGDVPAVIEILRDCHRQPGGAIPQRYATDLRDVLFDSLAGITLHVPQVIVATVGEEARVVGAIAFRRSFISAAGWDIAYWGVAPQFQAAGIGGRLLDAALRHVQNRAEPDHFVMARTGRPDVFERRGFQAVTAAPNALMLAWVRDLRAAGLAQAAE</sequence>
<dbReference type="SUPFAM" id="SSF55729">
    <property type="entry name" value="Acyl-CoA N-acyltransferases (Nat)"/>
    <property type="match status" value="1"/>
</dbReference>
<dbReference type="KEGG" id="abs:AZOBR_p340146"/>
<dbReference type="EMBL" id="HE577330">
    <property type="protein sequence ID" value="CCD02908.1"/>
    <property type="molecule type" value="Genomic_DNA"/>
</dbReference>
<dbReference type="Pfam" id="PF13673">
    <property type="entry name" value="Acetyltransf_10"/>
    <property type="match status" value="1"/>
</dbReference>
<reference evidence="2 3" key="1">
    <citation type="journal article" date="2011" name="PLoS Genet.">
        <title>Azospirillum genomes reveal transition of bacteria from aquatic to terrestrial environments.</title>
        <authorList>
            <person name="Wisniewski-Dye F."/>
            <person name="Borziak K."/>
            <person name="Khalsa-Moyers G."/>
            <person name="Alexandre G."/>
            <person name="Sukharnikov L.O."/>
            <person name="Wuichet K."/>
            <person name="Hurst G.B."/>
            <person name="McDonald W.H."/>
            <person name="Robertson J.S."/>
            <person name="Barbe V."/>
            <person name="Calteau A."/>
            <person name="Rouy Z."/>
            <person name="Mangenot S."/>
            <person name="Prigent-Combaret C."/>
            <person name="Normand P."/>
            <person name="Boyer M."/>
            <person name="Siguier P."/>
            <person name="Dessaux Y."/>
            <person name="Elmerich C."/>
            <person name="Condemine G."/>
            <person name="Krishnen G."/>
            <person name="Kennedy I."/>
            <person name="Paterson A.H."/>
            <person name="Gonzalez V."/>
            <person name="Mavingui P."/>
            <person name="Zhulin I.B."/>
        </authorList>
    </citation>
    <scope>NUCLEOTIDE SEQUENCE [LARGE SCALE GENOMIC DNA]</scope>
    <source>
        <strain evidence="2 3">Sp245</strain>
    </source>
</reference>
<keyword evidence="2" id="KW-0614">Plasmid</keyword>
<dbReference type="InterPro" id="IPR016181">
    <property type="entry name" value="Acyl_CoA_acyltransferase"/>
</dbReference>
<dbReference type="InterPro" id="IPR000182">
    <property type="entry name" value="GNAT_dom"/>
</dbReference>
<gene>
    <name evidence="2" type="ORF">AZOBR_p340146</name>
</gene>
<organism evidence="2 3">
    <name type="scientific">Azospirillum baldaniorum</name>
    <dbReference type="NCBI Taxonomy" id="1064539"/>
    <lineage>
        <taxon>Bacteria</taxon>
        <taxon>Pseudomonadati</taxon>
        <taxon>Pseudomonadota</taxon>
        <taxon>Alphaproteobacteria</taxon>
        <taxon>Rhodospirillales</taxon>
        <taxon>Azospirillaceae</taxon>
        <taxon>Azospirillum</taxon>
    </lineage>
</organism>
<evidence type="ECO:0000313" key="3">
    <source>
        <dbReference type="Proteomes" id="UP000007319"/>
    </source>
</evidence>
<dbReference type="Proteomes" id="UP000007319">
    <property type="component" value="Plasmid AZOBR_p3"/>
</dbReference>
<dbReference type="PROSITE" id="PS51186">
    <property type="entry name" value="GNAT"/>
    <property type="match status" value="1"/>
</dbReference>
<dbReference type="GO" id="GO:0016747">
    <property type="term" value="F:acyltransferase activity, transferring groups other than amino-acyl groups"/>
    <property type="evidence" value="ECO:0007669"/>
    <property type="project" value="InterPro"/>
</dbReference>
<dbReference type="AlphaFoldDB" id="A0A9P1JZS8"/>
<feature type="domain" description="N-acetyltransferase" evidence="1">
    <location>
        <begin position="3"/>
        <end position="156"/>
    </location>
</feature>
<proteinExistence type="predicted"/>